<dbReference type="STRING" id="13690.AX777_19885"/>
<dbReference type="PATRIC" id="fig|13690.10.peg.3016"/>
<gene>
    <name evidence="2" type="ORF">A6768_10200</name>
    <name evidence="3" type="ORF">BV87_17800</name>
    <name evidence="4" type="ORF">CP98_02938</name>
</gene>
<dbReference type="Pfam" id="PF07238">
    <property type="entry name" value="PilZ"/>
    <property type="match status" value="1"/>
</dbReference>
<dbReference type="GO" id="GO:0035438">
    <property type="term" value="F:cyclic-di-GMP binding"/>
    <property type="evidence" value="ECO:0007669"/>
    <property type="project" value="InterPro"/>
</dbReference>
<name>A0A084EJF9_SPHYA</name>
<feature type="domain" description="PilZ" evidence="1">
    <location>
        <begin position="23"/>
        <end position="101"/>
    </location>
</feature>
<evidence type="ECO:0000313" key="7">
    <source>
        <dbReference type="Proteomes" id="UP000219422"/>
    </source>
</evidence>
<reference evidence="3 6" key="2">
    <citation type="submission" date="2017-04" db="EMBL/GenBank/DDBJ databases">
        <title>Characterization, genome and methylation analysis of a phthalic acid esters degrading strain Sphingobium yanoikuyae SHJ.</title>
        <authorList>
            <person name="Feng L."/>
        </authorList>
    </citation>
    <scope>NUCLEOTIDE SEQUENCE [LARGE SCALE GENOMIC DNA]</scope>
    <source>
        <strain evidence="3 6">SHJ</strain>
    </source>
</reference>
<evidence type="ECO:0000259" key="1">
    <source>
        <dbReference type="Pfam" id="PF07238"/>
    </source>
</evidence>
<dbReference type="EMBL" id="JGVR01000018">
    <property type="protein sequence ID" value="KEZ18101.1"/>
    <property type="molecule type" value="Genomic_DNA"/>
</dbReference>
<dbReference type="KEGG" id="sya:A6768_10200"/>
<organism evidence="4 5">
    <name type="scientific">Sphingobium yanoikuyae</name>
    <name type="common">Sphingomonas yanoikuyae</name>
    <dbReference type="NCBI Taxonomy" id="13690"/>
    <lineage>
        <taxon>Bacteria</taxon>
        <taxon>Pseudomonadati</taxon>
        <taxon>Pseudomonadota</taxon>
        <taxon>Alphaproteobacteria</taxon>
        <taxon>Sphingomonadales</taxon>
        <taxon>Sphingomonadaceae</taxon>
        <taxon>Sphingobium</taxon>
    </lineage>
</organism>
<dbReference type="Proteomes" id="UP000219422">
    <property type="component" value="Chromosome"/>
</dbReference>
<dbReference type="RefSeq" id="WP_037520412.1">
    <property type="nucleotide sequence ID" value="NZ_CP020925.1"/>
</dbReference>
<reference evidence="2 7" key="3">
    <citation type="submission" date="2017-10" db="EMBL/GenBank/DDBJ databases">
        <title>Sphingobium yanoikuyae S72.</title>
        <authorList>
            <person name="Sanchez E."/>
            <person name="Bustos P."/>
            <person name="Mendoza P."/>
            <person name="Guo X."/>
            <person name="Mendoza A."/>
        </authorList>
    </citation>
    <scope>NUCLEOTIDE SEQUENCE [LARGE SCALE GENOMIC DNA]</scope>
    <source>
        <strain evidence="2 7">S72</strain>
    </source>
</reference>
<accession>A0A084EJF9</accession>
<evidence type="ECO:0000313" key="3">
    <source>
        <dbReference type="EMBL" id="ATP20057.1"/>
    </source>
</evidence>
<evidence type="ECO:0000313" key="5">
    <source>
        <dbReference type="Proteomes" id="UP000028534"/>
    </source>
</evidence>
<reference evidence="4 5" key="1">
    <citation type="submission" date="2014-03" db="EMBL/GenBank/DDBJ databases">
        <title>Genome sequence of Sphingobium yanoikuyae B1.</title>
        <authorList>
            <person name="Gan H.M."/>
            <person name="Gan H.Y."/>
            <person name="Savka M.A."/>
        </authorList>
    </citation>
    <scope>NUCLEOTIDE SEQUENCE [LARGE SCALE GENOMIC DNA]</scope>
    <source>
        <strain evidence="4 5">B1</strain>
    </source>
</reference>
<evidence type="ECO:0000313" key="6">
    <source>
        <dbReference type="Proteomes" id="UP000037029"/>
    </source>
</evidence>
<dbReference type="SUPFAM" id="SSF141371">
    <property type="entry name" value="PilZ domain-like"/>
    <property type="match status" value="1"/>
</dbReference>
<evidence type="ECO:0000313" key="2">
    <source>
        <dbReference type="EMBL" id="ATI80338.1"/>
    </source>
</evidence>
<dbReference type="EMBL" id="CP023741">
    <property type="protein sequence ID" value="ATI80338.1"/>
    <property type="molecule type" value="Genomic_DNA"/>
</dbReference>
<dbReference type="GeneID" id="57777208"/>
<dbReference type="AlphaFoldDB" id="A0A084EJF9"/>
<proteinExistence type="predicted"/>
<dbReference type="Proteomes" id="UP000028534">
    <property type="component" value="Unassembled WGS sequence"/>
</dbReference>
<protein>
    <submittedName>
        <fullName evidence="4">Pilus assembly protein PilZ</fullName>
    </submittedName>
</protein>
<dbReference type="EMBL" id="CP020925">
    <property type="protein sequence ID" value="ATP20057.1"/>
    <property type="molecule type" value="Genomic_DNA"/>
</dbReference>
<dbReference type="InterPro" id="IPR009875">
    <property type="entry name" value="PilZ_domain"/>
</dbReference>
<dbReference type="Proteomes" id="UP000037029">
    <property type="component" value="Chromosome"/>
</dbReference>
<sequence length="118" mass="13276">MSSSVFANLGHVMRSRDPSVDQRRVARDLVDMVSHITADGRTHGVRIINISPLGLMCRTEELLALSGRVLIWLPVLKDRRALVRWSEEGRIGLEFVEPIPTAGYDAMMALIPPRRTAW</sequence>
<evidence type="ECO:0000313" key="4">
    <source>
        <dbReference type="EMBL" id="KEZ18101.1"/>
    </source>
</evidence>